<keyword evidence="1" id="KW-1133">Transmembrane helix</keyword>
<dbReference type="EMBL" id="CAEY01000078">
    <property type="status" value="NOT_ANNOTATED_CDS"/>
    <property type="molecule type" value="Genomic_DNA"/>
</dbReference>
<keyword evidence="1" id="KW-0472">Membrane</keyword>
<feature type="transmembrane region" description="Helical" evidence="1">
    <location>
        <begin position="187"/>
        <end position="210"/>
    </location>
</feature>
<proteinExistence type="predicted"/>
<dbReference type="Proteomes" id="UP000015104">
    <property type="component" value="Unassembled WGS sequence"/>
</dbReference>
<dbReference type="HOGENOM" id="CLU_048807_0_0_1"/>
<evidence type="ECO:0000256" key="1">
    <source>
        <dbReference type="SAM" id="Phobius"/>
    </source>
</evidence>
<feature type="transmembrane region" description="Helical" evidence="1">
    <location>
        <begin position="222"/>
        <end position="255"/>
    </location>
</feature>
<feature type="transmembrane region" description="Helical" evidence="1">
    <location>
        <begin position="308"/>
        <end position="333"/>
    </location>
</feature>
<accession>T1KHQ5</accession>
<reference evidence="2" key="2">
    <citation type="submission" date="2015-06" db="UniProtKB">
        <authorList>
            <consortium name="EnsemblMetazoa"/>
        </authorList>
    </citation>
    <scope>IDENTIFICATION</scope>
</reference>
<sequence length="440" mass="51070">MNSISSSSAFSPSANSRIKLLIKVLAYFIGYPTKDEPISSTIKHLEYFERLTIFFRVLRFGFRQTKPVETLNFPIKTSSTLDYNNILMRICYSLNLVRLFIITYTNNETLQIHLGDIVYRSKDRFQLNILLTSSMLILAVAREWALALESKGKMSSLNYYDYIRINGFKADYLNMTQHQTNAFRTTVHITAIFFSRVVVSTGPFVCIAYYSVCFTNPYYYKYYYLTITCSIWSVIICYSFITLLAQIFGFAGYLFIMTMIYLHQLESLIEVSQFVRYSGQDQHIQQFIRKTIICLNNSETNSNKMKYFIFYAFTVCAFFGDLFTFYGLIINFYSEMLATLYATMGTLIFMLLGMVCFVANGFINKIEKVYANCHGICKSNKLSIATYLKIFEFMDRSVVPINGVKIGDVTVIQKTFFVKFIMEIASSLMLITINLRQYFE</sequence>
<dbReference type="EnsemblMetazoa" id="tetur11g05240.1">
    <property type="protein sequence ID" value="tetur11g05240.1"/>
    <property type="gene ID" value="tetur11g05240"/>
</dbReference>
<reference evidence="3" key="1">
    <citation type="submission" date="2011-08" db="EMBL/GenBank/DDBJ databases">
        <authorList>
            <person name="Rombauts S."/>
        </authorList>
    </citation>
    <scope>NUCLEOTIDE SEQUENCE</scope>
    <source>
        <strain evidence="3">London</strain>
    </source>
</reference>
<feature type="transmembrane region" description="Helical" evidence="1">
    <location>
        <begin position="339"/>
        <end position="363"/>
    </location>
</feature>
<protein>
    <recommendedName>
        <fullName evidence="4">Gustatory receptor</fullName>
    </recommendedName>
</protein>
<evidence type="ECO:0000313" key="2">
    <source>
        <dbReference type="EnsemblMetazoa" id="tetur11g05240.1"/>
    </source>
</evidence>
<organism evidence="2 3">
    <name type="scientific">Tetranychus urticae</name>
    <name type="common">Two-spotted spider mite</name>
    <dbReference type="NCBI Taxonomy" id="32264"/>
    <lineage>
        <taxon>Eukaryota</taxon>
        <taxon>Metazoa</taxon>
        <taxon>Ecdysozoa</taxon>
        <taxon>Arthropoda</taxon>
        <taxon>Chelicerata</taxon>
        <taxon>Arachnida</taxon>
        <taxon>Acari</taxon>
        <taxon>Acariformes</taxon>
        <taxon>Trombidiformes</taxon>
        <taxon>Prostigmata</taxon>
        <taxon>Eleutherengona</taxon>
        <taxon>Raphignathae</taxon>
        <taxon>Tetranychoidea</taxon>
        <taxon>Tetranychidae</taxon>
        <taxon>Tetranychus</taxon>
    </lineage>
</organism>
<dbReference type="AlphaFoldDB" id="T1KHQ5"/>
<keyword evidence="1" id="KW-0812">Transmembrane</keyword>
<evidence type="ECO:0008006" key="4">
    <source>
        <dbReference type="Google" id="ProtNLM"/>
    </source>
</evidence>
<keyword evidence="3" id="KW-1185">Reference proteome</keyword>
<name>T1KHQ5_TETUR</name>
<evidence type="ECO:0000313" key="3">
    <source>
        <dbReference type="Proteomes" id="UP000015104"/>
    </source>
</evidence>